<dbReference type="AlphaFoldDB" id="A0A2Z4FMN9"/>
<evidence type="ECO:0000313" key="5">
    <source>
        <dbReference type="EMBL" id="AWV90213.1"/>
    </source>
</evidence>
<keyword evidence="4" id="KW-0862">Zinc</keyword>
<dbReference type="InterPro" id="IPR008567">
    <property type="entry name" value="BKACE"/>
</dbReference>
<dbReference type="PANTHER" id="PTHR37418:SF2">
    <property type="entry name" value="3-KETO-5-AMINOHEXANOATE CLEAVAGE ENZYME"/>
    <property type="match status" value="1"/>
</dbReference>
<dbReference type="Pfam" id="PF05853">
    <property type="entry name" value="BKACE"/>
    <property type="match status" value="1"/>
</dbReference>
<dbReference type="SUPFAM" id="SSF51395">
    <property type="entry name" value="FMN-linked oxidoreductases"/>
    <property type="match status" value="1"/>
</dbReference>
<dbReference type="Gene3D" id="3.20.20.70">
    <property type="entry name" value="Aldolase class I"/>
    <property type="match status" value="1"/>
</dbReference>
<keyword evidence="6" id="KW-1185">Reference proteome</keyword>
<evidence type="ECO:0000256" key="4">
    <source>
        <dbReference type="ARBA" id="ARBA00022833"/>
    </source>
</evidence>
<protein>
    <submittedName>
        <fullName evidence="5">3-keto-5-aminohexanoate cleavage protein</fullName>
    </submittedName>
</protein>
<dbReference type="OrthoDB" id="9155960at2"/>
<keyword evidence="2" id="KW-0808">Transferase</keyword>
<dbReference type="EMBL" id="CP030032">
    <property type="protein sequence ID" value="AWV90213.1"/>
    <property type="molecule type" value="Genomic_DNA"/>
</dbReference>
<dbReference type="Proteomes" id="UP000249799">
    <property type="component" value="Chromosome"/>
</dbReference>
<gene>
    <name evidence="5" type="ORF">DN745_13060</name>
</gene>
<dbReference type="RefSeq" id="WP_111335482.1">
    <property type="nucleotide sequence ID" value="NZ_CP030032.1"/>
</dbReference>
<dbReference type="InterPro" id="IPR013785">
    <property type="entry name" value="Aldolase_TIM"/>
</dbReference>
<evidence type="ECO:0000256" key="1">
    <source>
        <dbReference type="ARBA" id="ARBA00001947"/>
    </source>
</evidence>
<evidence type="ECO:0000313" key="6">
    <source>
        <dbReference type="Proteomes" id="UP000249799"/>
    </source>
</evidence>
<sequence length="291" mass="31479">MNLDDKKIIITCALNGVLTDPNTHPVPFRPEDMAASARDAYNAGASVVHVHFREQSGGQLPSWDPALASECVDAIRQACPGILINSTTGVVGSDIRGPLDVIERVKPEMAALNAGSLNYLKVRRDGSWAWPPMLFDNPVDKVRAFLEVMQANNIVPECECFDTGIVRSLAMFEENGMLNKPYTVSLVQGVASGMPARVDLLPILVDLLPEDAHWQSVVIGRAEVWPIHQRTAELGGHLRTGVEDTFYLPDGKKVGEKGNGALVAELSKVARAVGREPATAAEAREIILGKQ</sequence>
<name>A0A2Z4FMN9_9DELT</name>
<evidence type="ECO:0000256" key="3">
    <source>
        <dbReference type="ARBA" id="ARBA00022723"/>
    </source>
</evidence>
<dbReference type="GO" id="GO:0043720">
    <property type="term" value="F:3-keto-5-aminohexanoate cleavage activity"/>
    <property type="evidence" value="ECO:0007669"/>
    <property type="project" value="InterPro"/>
</dbReference>
<keyword evidence="3" id="KW-0479">Metal-binding</keyword>
<evidence type="ECO:0000256" key="2">
    <source>
        <dbReference type="ARBA" id="ARBA00022679"/>
    </source>
</evidence>
<dbReference type="PANTHER" id="PTHR37418">
    <property type="entry name" value="3-KETO-5-AMINOHEXANOATE CLEAVAGE ENZYME-RELATED"/>
    <property type="match status" value="1"/>
</dbReference>
<organism evidence="5 6">
    <name type="scientific">Bradymonas sediminis</name>
    <dbReference type="NCBI Taxonomy" id="1548548"/>
    <lineage>
        <taxon>Bacteria</taxon>
        <taxon>Deltaproteobacteria</taxon>
        <taxon>Bradymonadales</taxon>
        <taxon>Bradymonadaceae</taxon>
        <taxon>Bradymonas</taxon>
    </lineage>
</organism>
<dbReference type="GO" id="GO:0046872">
    <property type="term" value="F:metal ion binding"/>
    <property type="evidence" value="ECO:0007669"/>
    <property type="project" value="UniProtKB-KW"/>
</dbReference>
<reference evidence="5 6" key="1">
    <citation type="submission" date="2018-06" db="EMBL/GenBank/DDBJ databases">
        <title>Lujinxingia sediminis gen. nov. sp. nov., a new facultative anaerobic member of the class Deltaproteobacteria, and proposal of Lujinxingaceae fam. nov.</title>
        <authorList>
            <person name="Guo L.-Y."/>
            <person name="Li C.-M."/>
            <person name="Wang S."/>
            <person name="Du Z.-J."/>
        </authorList>
    </citation>
    <scope>NUCLEOTIDE SEQUENCE [LARGE SCALE GENOMIC DNA]</scope>
    <source>
        <strain evidence="5 6">FA350</strain>
    </source>
</reference>
<dbReference type="KEGG" id="bsed:DN745_13060"/>
<proteinExistence type="predicted"/>
<accession>A0A2Z4FMN9</accession>
<comment type="cofactor">
    <cofactor evidence="1">
        <name>Zn(2+)</name>
        <dbReference type="ChEBI" id="CHEBI:29105"/>
    </cofactor>
</comment>